<gene>
    <name evidence="1" type="ORF">HMPREF1866_00023</name>
</gene>
<dbReference type="Gene3D" id="3.40.50.300">
    <property type="entry name" value="P-loop containing nucleotide triphosphate hydrolases"/>
    <property type="match status" value="1"/>
</dbReference>
<dbReference type="GO" id="GO:0009236">
    <property type="term" value="P:cobalamin biosynthetic process"/>
    <property type="evidence" value="ECO:0007669"/>
    <property type="project" value="InterPro"/>
</dbReference>
<dbReference type="AlphaFoldDB" id="A0A134A0N9"/>
<organism evidence="1 2">
    <name type="scientific">Lachnoanaerobaculum saburreum</name>
    <dbReference type="NCBI Taxonomy" id="467210"/>
    <lineage>
        <taxon>Bacteria</taxon>
        <taxon>Bacillati</taxon>
        <taxon>Bacillota</taxon>
        <taxon>Clostridia</taxon>
        <taxon>Lachnospirales</taxon>
        <taxon>Lachnospiraceae</taxon>
        <taxon>Lachnoanaerobaculum</taxon>
    </lineage>
</organism>
<dbReference type="OrthoDB" id="9810309at2"/>
<dbReference type="GO" id="GO:0008817">
    <property type="term" value="F:corrinoid adenosyltransferase activity"/>
    <property type="evidence" value="ECO:0007669"/>
    <property type="project" value="InterPro"/>
</dbReference>
<dbReference type="STRING" id="467210.HMPREF1866_00023"/>
<keyword evidence="2" id="KW-1185">Reference proteome</keyword>
<comment type="caution">
    <text evidence="1">The sequence shown here is derived from an EMBL/GenBank/DDBJ whole genome shotgun (WGS) entry which is preliminary data.</text>
</comment>
<name>A0A134A0N9_9FIRM</name>
<evidence type="ECO:0000313" key="2">
    <source>
        <dbReference type="Proteomes" id="UP000070394"/>
    </source>
</evidence>
<dbReference type="InterPro" id="IPR027417">
    <property type="entry name" value="P-loop_NTPase"/>
</dbReference>
<dbReference type="GO" id="GO:0005524">
    <property type="term" value="F:ATP binding"/>
    <property type="evidence" value="ECO:0007669"/>
    <property type="project" value="InterPro"/>
</dbReference>
<dbReference type="PANTHER" id="PTHR46638:SF1">
    <property type="entry name" value="CORRINOID ADENOSYLTRANSFERASE"/>
    <property type="match status" value="1"/>
</dbReference>
<proteinExistence type="predicted"/>
<keyword evidence="1" id="KW-0808">Transferase</keyword>
<dbReference type="Pfam" id="PF02572">
    <property type="entry name" value="CobA_CobO_BtuR"/>
    <property type="match status" value="1"/>
</dbReference>
<dbReference type="EMBL" id="LSDA01000001">
    <property type="protein sequence ID" value="KXB61249.1"/>
    <property type="molecule type" value="Genomic_DNA"/>
</dbReference>
<dbReference type="SUPFAM" id="SSF52540">
    <property type="entry name" value="P-loop containing nucleoside triphosphate hydrolases"/>
    <property type="match status" value="1"/>
</dbReference>
<dbReference type="RefSeq" id="WP_060930078.1">
    <property type="nucleotide sequence ID" value="NZ_KQ959772.1"/>
</dbReference>
<dbReference type="Proteomes" id="UP000070394">
    <property type="component" value="Unassembled WGS sequence"/>
</dbReference>
<dbReference type="InterPro" id="IPR003724">
    <property type="entry name" value="CblAdoTrfase_CobA"/>
</dbReference>
<dbReference type="PATRIC" id="fig|467210.3.peg.23"/>
<accession>A0A134A0N9</accession>
<dbReference type="PIRSF" id="PIRSF015617">
    <property type="entry name" value="Adensltrnsf_CobA"/>
    <property type="match status" value="1"/>
</dbReference>
<reference evidence="2" key="1">
    <citation type="submission" date="2016-01" db="EMBL/GenBank/DDBJ databases">
        <authorList>
            <person name="Mitreva M."/>
            <person name="Pepin K.H."/>
            <person name="Mihindukulasuriya K.A."/>
            <person name="Fulton R."/>
            <person name="Fronick C."/>
            <person name="O'Laughlin M."/>
            <person name="Miner T."/>
            <person name="Herter B."/>
            <person name="Rosa B.A."/>
            <person name="Cordes M."/>
            <person name="Tomlinson C."/>
            <person name="Wollam A."/>
            <person name="Palsikar V.B."/>
            <person name="Mardis E.R."/>
            <person name="Wilson R.K."/>
        </authorList>
    </citation>
    <scope>NUCLEOTIDE SEQUENCE [LARGE SCALE GENOMIC DNA]</scope>
    <source>
        <strain evidence="2">DNF00896</strain>
    </source>
</reference>
<sequence>MTGLIHVYEGDGKGKTTAAVGLAVRCAGSGRRVLFTQFLKSDTSNELKVLRKIDNIEVYTKKTNFGFTFNMTDAEKLKAKEFFTNHLKDIIHLATEGKYDLVVMDEVIDAYNLDMVDHDTLTDFLKSRPENLEIVMTGRNPKNEIAELADYFTHFQKVKHPFDKGQRARVGIEM</sequence>
<dbReference type="PANTHER" id="PTHR46638">
    <property type="entry name" value="CORRINOID ADENOSYLTRANSFERASE"/>
    <property type="match status" value="1"/>
</dbReference>
<protein>
    <submittedName>
        <fullName evidence="1">Putative cob(I)yrinic acid a,c-diamide adenosyltransferase</fullName>
    </submittedName>
</protein>
<evidence type="ECO:0000313" key="1">
    <source>
        <dbReference type="EMBL" id="KXB61249.1"/>
    </source>
</evidence>